<dbReference type="AlphaFoldDB" id="A0A3S5CD33"/>
<keyword evidence="1" id="KW-1133">Transmembrane helix</keyword>
<protein>
    <submittedName>
        <fullName evidence="2">Uncharacterized protein</fullName>
    </submittedName>
</protein>
<dbReference type="Proteomes" id="UP000784294">
    <property type="component" value="Unassembled WGS sequence"/>
</dbReference>
<organism evidence="2 3">
    <name type="scientific">Protopolystoma xenopodis</name>
    <dbReference type="NCBI Taxonomy" id="117903"/>
    <lineage>
        <taxon>Eukaryota</taxon>
        <taxon>Metazoa</taxon>
        <taxon>Spiralia</taxon>
        <taxon>Lophotrochozoa</taxon>
        <taxon>Platyhelminthes</taxon>
        <taxon>Monogenea</taxon>
        <taxon>Polyopisthocotylea</taxon>
        <taxon>Polystomatidea</taxon>
        <taxon>Polystomatidae</taxon>
        <taxon>Protopolystoma</taxon>
    </lineage>
</organism>
<keyword evidence="3" id="KW-1185">Reference proteome</keyword>
<evidence type="ECO:0000256" key="1">
    <source>
        <dbReference type="SAM" id="Phobius"/>
    </source>
</evidence>
<dbReference type="EMBL" id="CAAALY010010982">
    <property type="protein sequence ID" value="VEL11151.1"/>
    <property type="molecule type" value="Genomic_DNA"/>
</dbReference>
<accession>A0A3S5CD33</accession>
<reference evidence="2" key="1">
    <citation type="submission" date="2018-11" db="EMBL/GenBank/DDBJ databases">
        <authorList>
            <consortium name="Pathogen Informatics"/>
        </authorList>
    </citation>
    <scope>NUCLEOTIDE SEQUENCE</scope>
</reference>
<proteinExistence type="predicted"/>
<keyword evidence="1" id="KW-0472">Membrane</keyword>
<evidence type="ECO:0000313" key="2">
    <source>
        <dbReference type="EMBL" id="VEL11151.1"/>
    </source>
</evidence>
<comment type="caution">
    <text evidence="2">The sequence shown here is derived from an EMBL/GenBank/DDBJ whole genome shotgun (WGS) entry which is preliminary data.</text>
</comment>
<keyword evidence="1" id="KW-0812">Transmembrane</keyword>
<feature type="transmembrane region" description="Helical" evidence="1">
    <location>
        <begin position="58"/>
        <end position="78"/>
    </location>
</feature>
<gene>
    <name evidence="2" type="ORF">PXEA_LOCUS4591</name>
</gene>
<name>A0A3S5CD33_9PLAT</name>
<evidence type="ECO:0000313" key="3">
    <source>
        <dbReference type="Proteomes" id="UP000784294"/>
    </source>
</evidence>
<sequence length="121" mass="13870">MNVDLNAPNHELLVRQISAWRNGPKDDVSPRHFTPYVDTLCNFYLRHCQFGSLASGDLIAFTFLCICHYFIINFSAWYNRNHANAGDGVCDDVVCSFYVAHIDGELCDIFYLAEFARRILV</sequence>